<feature type="transmembrane region" description="Helical" evidence="1">
    <location>
        <begin position="130"/>
        <end position="153"/>
    </location>
</feature>
<dbReference type="InterPro" id="IPR050640">
    <property type="entry name" value="Bact_2-comp_sensor_kinase"/>
</dbReference>
<keyword evidence="1" id="KW-0472">Membrane</keyword>
<accession>A0ABS1KLY0</accession>
<evidence type="ECO:0000313" key="3">
    <source>
        <dbReference type="EMBL" id="MBL0739687.1"/>
    </source>
</evidence>
<dbReference type="InterPro" id="IPR010559">
    <property type="entry name" value="Sig_transdc_His_kin_internal"/>
</dbReference>
<name>A0ABS1KLY0_9BACT</name>
<dbReference type="EMBL" id="JAERRB010000001">
    <property type="protein sequence ID" value="MBL0739687.1"/>
    <property type="molecule type" value="Genomic_DNA"/>
</dbReference>
<dbReference type="GO" id="GO:0016301">
    <property type="term" value="F:kinase activity"/>
    <property type="evidence" value="ECO:0007669"/>
    <property type="project" value="UniProtKB-KW"/>
</dbReference>
<dbReference type="RefSeq" id="WP_202006661.1">
    <property type="nucleotide sequence ID" value="NZ_JAERRB010000001.1"/>
</dbReference>
<keyword evidence="1" id="KW-0812">Transmembrane</keyword>
<gene>
    <name evidence="3" type="ORF">JI741_00595</name>
</gene>
<proteinExistence type="predicted"/>
<dbReference type="Pfam" id="PF06580">
    <property type="entry name" value="His_kinase"/>
    <property type="match status" value="1"/>
</dbReference>
<feature type="transmembrane region" description="Helical" evidence="1">
    <location>
        <begin position="23"/>
        <end position="44"/>
    </location>
</feature>
<comment type="caution">
    <text evidence="3">The sequence shown here is derived from an EMBL/GenBank/DDBJ whole genome shotgun (WGS) entry which is preliminary data.</text>
</comment>
<keyword evidence="1" id="KW-1133">Transmembrane helix</keyword>
<protein>
    <submittedName>
        <fullName evidence="3">Sensor histidine kinase</fullName>
    </submittedName>
</protein>
<feature type="transmembrane region" description="Helical" evidence="1">
    <location>
        <begin position="50"/>
        <end position="69"/>
    </location>
</feature>
<dbReference type="Proteomes" id="UP000613030">
    <property type="component" value="Unassembled WGS sequence"/>
</dbReference>
<dbReference type="PANTHER" id="PTHR34220">
    <property type="entry name" value="SENSOR HISTIDINE KINASE YPDA"/>
    <property type="match status" value="1"/>
</dbReference>
<keyword evidence="3" id="KW-0418">Kinase</keyword>
<evidence type="ECO:0000313" key="4">
    <source>
        <dbReference type="Proteomes" id="UP000613030"/>
    </source>
</evidence>
<evidence type="ECO:0000256" key="1">
    <source>
        <dbReference type="SAM" id="Phobius"/>
    </source>
</evidence>
<feature type="transmembrane region" description="Helical" evidence="1">
    <location>
        <begin position="90"/>
        <end position="118"/>
    </location>
</feature>
<keyword evidence="3" id="KW-0808">Transferase</keyword>
<sequence length="357" mass="41237">MKAAGPVIISYYKTPGTVFSIRYRYVFILLLSLYSFINIYFTVGEKLFEFYIPDVILFGVLALVVLGVWELNRMVERNLSRLHGLFKGKIHILVIQFVFSLVIVAVVCMVSLELLYVVMGMSPVPQPTHILLLMVFGFRINLFLNCLNAIVFYMNRLKKTELEAEEFKKISAEAQFESLRNQINPHFLFNSFNVLSTLVYKDADTSARFIGQLSNVYRYLLYSQEKKVVPLQDELAFIDSYLFLLKIRFGENIVFTRNIVVDNTRYVAPAVLQMLIENAIKHNVVSKKQPLHILLISDGESITVVNTLQEKQVKEQSSQIGLQNIARRYGFLSDEKVRIERTDTEFKVTFPLLQIDQ</sequence>
<feature type="domain" description="Signal transduction histidine kinase internal region" evidence="2">
    <location>
        <begin position="174"/>
        <end position="252"/>
    </location>
</feature>
<dbReference type="PANTHER" id="PTHR34220:SF7">
    <property type="entry name" value="SENSOR HISTIDINE KINASE YPDA"/>
    <property type="match status" value="1"/>
</dbReference>
<organism evidence="3 4">
    <name type="scientific">Chryseolinea lacunae</name>
    <dbReference type="NCBI Taxonomy" id="2801331"/>
    <lineage>
        <taxon>Bacteria</taxon>
        <taxon>Pseudomonadati</taxon>
        <taxon>Bacteroidota</taxon>
        <taxon>Cytophagia</taxon>
        <taxon>Cytophagales</taxon>
        <taxon>Fulvivirgaceae</taxon>
        <taxon>Chryseolinea</taxon>
    </lineage>
</organism>
<evidence type="ECO:0000259" key="2">
    <source>
        <dbReference type="Pfam" id="PF06580"/>
    </source>
</evidence>
<reference evidence="3 4" key="1">
    <citation type="submission" date="2021-01" db="EMBL/GenBank/DDBJ databases">
        <title>Chryseolinea sp. Jin1 Genome sequencing and assembly.</title>
        <authorList>
            <person name="Kim I."/>
        </authorList>
    </citation>
    <scope>NUCLEOTIDE SEQUENCE [LARGE SCALE GENOMIC DNA]</scope>
    <source>
        <strain evidence="3 4">Jin1</strain>
    </source>
</reference>
<keyword evidence="4" id="KW-1185">Reference proteome</keyword>